<dbReference type="GO" id="GO:0004347">
    <property type="term" value="F:glucose-6-phosphate isomerase activity"/>
    <property type="evidence" value="ECO:0007669"/>
    <property type="project" value="InterPro"/>
</dbReference>
<dbReference type="PROSITE" id="PS51464">
    <property type="entry name" value="SIS"/>
    <property type="match status" value="1"/>
</dbReference>
<protein>
    <submittedName>
        <fullName evidence="4">Phosphoglucose isomerase-like protein</fullName>
    </submittedName>
</protein>
<evidence type="ECO:0000259" key="3">
    <source>
        <dbReference type="PROSITE" id="PS51464"/>
    </source>
</evidence>
<dbReference type="InterPro" id="IPR019490">
    <property type="entry name" value="Glu6P/Mann6P_isomerase_C"/>
</dbReference>
<gene>
    <name evidence="4" type="ORF">DFJ65_1497</name>
</gene>
<evidence type="ECO:0000313" key="5">
    <source>
        <dbReference type="Proteomes" id="UP000256253"/>
    </source>
</evidence>
<sequence>MAELSERWVDDPAELARRDSRDMLRALATAGAQVREAITLSAEGSIERIGDGSRPRAVLVAAVGGSKVVGDVLRVLAEAGSPVPVSTRSNVPLPGWVGPLDMVIAVSVSGRAPGPLAIAMEAARRGASLLTVGADDSPLADVARQARGVHIGVGRGRGSSRTALWSLLTPALLGAHELGVVDVSADMLTEASQVLDATAEECRPSSESFVNPAKLAAATLAPTVPMALGDDPLSGVAAVRAAEMLARTARVPATYGVLPDAASQVVACFDGPFTAGGGNGTGRDQSFRDDDIFADPFLDGPAQPRLGLLMLRDVARDDPAGRASTALTEAVISEAHSAGCKVVEVTAEAGPPIARLARQLAMVDYIATYLAIGTGIDPSVSPHVADLRDRTRDY</sequence>
<reference evidence="4 5" key="1">
    <citation type="submission" date="2018-08" db="EMBL/GenBank/DDBJ databases">
        <title>Sequencing the genomes of 1000 actinobacteria strains.</title>
        <authorList>
            <person name="Klenk H.-P."/>
        </authorList>
    </citation>
    <scope>NUCLEOTIDE SEQUENCE [LARGE SCALE GENOMIC DNA]</scope>
    <source>
        <strain evidence="4 5">DSM 22967</strain>
    </source>
</reference>
<organism evidence="4 5">
    <name type="scientific">Calidifontibacter indicus</name>
    <dbReference type="NCBI Taxonomy" id="419650"/>
    <lineage>
        <taxon>Bacteria</taxon>
        <taxon>Bacillati</taxon>
        <taxon>Actinomycetota</taxon>
        <taxon>Actinomycetes</taxon>
        <taxon>Micrococcales</taxon>
        <taxon>Dermacoccaceae</taxon>
        <taxon>Calidifontibacter</taxon>
    </lineage>
</organism>
<comment type="caution">
    <text evidence="4">The sequence shown here is derived from an EMBL/GenBank/DDBJ whole genome shotgun (WGS) entry which is preliminary data.</text>
</comment>
<dbReference type="SUPFAM" id="SSF53697">
    <property type="entry name" value="SIS domain"/>
    <property type="match status" value="1"/>
</dbReference>
<evidence type="ECO:0000256" key="2">
    <source>
        <dbReference type="ARBA" id="ARBA00023235"/>
    </source>
</evidence>
<dbReference type="EMBL" id="QTUA01000001">
    <property type="protein sequence ID" value="REF30489.1"/>
    <property type="molecule type" value="Genomic_DNA"/>
</dbReference>
<dbReference type="Gene3D" id="3.40.50.10490">
    <property type="entry name" value="Glucose-6-phosphate isomerase like protein, domain 1"/>
    <property type="match status" value="2"/>
</dbReference>
<keyword evidence="5" id="KW-1185">Reference proteome</keyword>
<evidence type="ECO:0000313" key="4">
    <source>
        <dbReference type="EMBL" id="REF30489.1"/>
    </source>
</evidence>
<evidence type="ECO:0000256" key="1">
    <source>
        <dbReference type="ARBA" id="ARBA00010523"/>
    </source>
</evidence>
<dbReference type="AlphaFoldDB" id="A0A3D9UMD7"/>
<dbReference type="RefSeq" id="WP_115922475.1">
    <property type="nucleotide sequence ID" value="NZ_QTUA01000001.1"/>
</dbReference>
<comment type="similarity">
    <text evidence="1">Belongs to the PGI/PMI family.</text>
</comment>
<dbReference type="GO" id="GO:0004476">
    <property type="term" value="F:mannose-6-phosphate isomerase activity"/>
    <property type="evidence" value="ECO:0007669"/>
    <property type="project" value="InterPro"/>
</dbReference>
<dbReference type="Proteomes" id="UP000256253">
    <property type="component" value="Unassembled WGS sequence"/>
</dbReference>
<proteinExistence type="inferred from homology"/>
<dbReference type="GO" id="GO:0097367">
    <property type="term" value="F:carbohydrate derivative binding"/>
    <property type="evidence" value="ECO:0007669"/>
    <property type="project" value="InterPro"/>
</dbReference>
<dbReference type="OrthoDB" id="5241724at2"/>
<dbReference type="GO" id="GO:0005975">
    <property type="term" value="P:carbohydrate metabolic process"/>
    <property type="evidence" value="ECO:0007669"/>
    <property type="project" value="InterPro"/>
</dbReference>
<dbReference type="InterPro" id="IPR001347">
    <property type="entry name" value="SIS_dom"/>
</dbReference>
<name>A0A3D9UMD7_9MICO</name>
<dbReference type="InterPro" id="IPR046348">
    <property type="entry name" value="SIS_dom_sf"/>
</dbReference>
<dbReference type="GO" id="GO:1901135">
    <property type="term" value="P:carbohydrate derivative metabolic process"/>
    <property type="evidence" value="ECO:0007669"/>
    <property type="project" value="InterPro"/>
</dbReference>
<feature type="domain" description="SIS" evidence="3">
    <location>
        <begin position="45"/>
        <end position="180"/>
    </location>
</feature>
<keyword evidence="2 4" id="KW-0413">Isomerase</keyword>
<dbReference type="Pfam" id="PF10432">
    <property type="entry name" value="bact-PGI_C"/>
    <property type="match status" value="1"/>
</dbReference>
<accession>A0A3D9UMD7</accession>